<evidence type="ECO:0000313" key="2">
    <source>
        <dbReference type="EMBL" id="KZV31791.1"/>
    </source>
</evidence>
<name>A0A2Z7BIH5_9LAMI</name>
<dbReference type="PANTHER" id="PTHR31374">
    <property type="entry name" value="AUXIN-INDUCED PROTEIN-LIKE-RELATED"/>
    <property type="match status" value="1"/>
</dbReference>
<dbReference type="GO" id="GO:0009733">
    <property type="term" value="P:response to auxin"/>
    <property type="evidence" value="ECO:0007669"/>
    <property type="project" value="InterPro"/>
</dbReference>
<dbReference type="Proteomes" id="UP000250235">
    <property type="component" value="Unassembled WGS sequence"/>
</dbReference>
<proteinExistence type="inferred from homology"/>
<keyword evidence="3" id="KW-1185">Reference proteome</keyword>
<dbReference type="InterPro" id="IPR003676">
    <property type="entry name" value="SAUR_fam"/>
</dbReference>
<protein>
    <submittedName>
        <fullName evidence="2">Uncharacterized protein</fullName>
    </submittedName>
</protein>
<organism evidence="2 3">
    <name type="scientific">Dorcoceras hygrometricum</name>
    <dbReference type="NCBI Taxonomy" id="472368"/>
    <lineage>
        <taxon>Eukaryota</taxon>
        <taxon>Viridiplantae</taxon>
        <taxon>Streptophyta</taxon>
        <taxon>Embryophyta</taxon>
        <taxon>Tracheophyta</taxon>
        <taxon>Spermatophyta</taxon>
        <taxon>Magnoliopsida</taxon>
        <taxon>eudicotyledons</taxon>
        <taxon>Gunneridae</taxon>
        <taxon>Pentapetalae</taxon>
        <taxon>asterids</taxon>
        <taxon>lamiids</taxon>
        <taxon>Lamiales</taxon>
        <taxon>Gesneriaceae</taxon>
        <taxon>Didymocarpoideae</taxon>
        <taxon>Trichosporeae</taxon>
        <taxon>Loxocarpinae</taxon>
        <taxon>Dorcoceras</taxon>
    </lineage>
</organism>
<evidence type="ECO:0000256" key="1">
    <source>
        <dbReference type="ARBA" id="ARBA00006974"/>
    </source>
</evidence>
<accession>A0A2Z7BIH5</accession>
<reference evidence="2 3" key="1">
    <citation type="journal article" date="2015" name="Proc. Natl. Acad. Sci. U.S.A.">
        <title>The resurrection genome of Boea hygrometrica: A blueprint for survival of dehydration.</title>
        <authorList>
            <person name="Xiao L."/>
            <person name="Yang G."/>
            <person name="Zhang L."/>
            <person name="Yang X."/>
            <person name="Zhao S."/>
            <person name="Ji Z."/>
            <person name="Zhou Q."/>
            <person name="Hu M."/>
            <person name="Wang Y."/>
            <person name="Chen M."/>
            <person name="Xu Y."/>
            <person name="Jin H."/>
            <person name="Xiao X."/>
            <person name="Hu G."/>
            <person name="Bao F."/>
            <person name="Hu Y."/>
            <person name="Wan P."/>
            <person name="Li L."/>
            <person name="Deng X."/>
            <person name="Kuang T."/>
            <person name="Xiang C."/>
            <person name="Zhu J.K."/>
            <person name="Oliver M.J."/>
            <person name="He Y."/>
        </authorList>
    </citation>
    <scope>NUCLEOTIDE SEQUENCE [LARGE SCALE GENOMIC DNA]</scope>
    <source>
        <strain evidence="3">cv. XS01</strain>
    </source>
</reference>
<dbReference type="AlphaFoldDB" id="A0A2Z7BIH5"/>
<dbReference type="OrthoDB" id="660486at2759"/>
<gene>
    <name evidence="2" type="ORF">F511_28433</name>
</gene>
<comment type="similarity">
    <text evidence="1">Belongs to the ARG7 family.</text>
</comment>
<dbReference type="EMBL" id="KV007453">
    <property type="protein sequence ID" value="KZV31791.1"/>
    <property type="molecule type" value="Genomic_DNA"/>
</dbReference>
<evidence type="ECO:0000313" key="3">
    <source>
        <dbReference type="Proteomes" id="UP000250235"/>
    </source>
</evidence>
<dbReference type="PANTHER" id="PTHR31374:SF118">
    <property type="entry name" value="OS01G0924966 PROTEIN"/>
    <property type="match status" value="1"/>
</dbReference>
<sequence length="128" mass="14686">MKSKSWPRDLILDIPNQGKFSEKRSHRIAPDGCFSIYVGSQKQKFVIRTEYVNHPLFRTLLEEAESEYGFSCEGPLVLPCQVEHFIQVLVEMESEGIIDKSHGCNFVTRSHTPYHILTPPRLVPINNS</sequence>
<dbReference type="Pfam" id="PF02519">
    <property type="entry name" value="Auxin_inducible"/>
    <property type="match status" value="1"/>
</dbReference>